<dbReference type="Pfam" id="PF00076">
    <property type="entry name" value="RRM_1"/>
    <property type="match status" value="1"/>
</dbReference>
<dbReference type="PROSITE" id="PS50102">
    <property type="entry name" value="RRM"/>
    <property type="match status" value="1"/>
</dbReference>
<dbReference type="GO" id="GO:0003723">
    <property type="term" value="F:RNA binding"/>
    <property type="evidence" value="ECO:0007669"/>
    <property type="project" value="UniProtKB-UniRule"/>
</dbReference>
<dbReference type="EMBL" id="OX465078">
    <property type="protein sequence ID" value="CAI9273152.1"/>
    <property type="molecule type" value="Genomic_DNA"/>
</dbReference>
<reference evidence="6" key="1">
    <citation type="submission" date="2023-04" db="EMBL/GenBank/DDBJ databases">
        <authorList>
            <person name="Vijverberg K."/>
            <person name="Xiong W."/>
            <person name="Schranz E."/>
        </authorList>
    </citation>
    <scope>NUCLEOTIDE SEQUENCE</scope>
</reference>
<dbReference type="GO" id="GO:0006397">
    <property type="term" value="P:mRNA processing"/>
    <property type="evidence" value="ECO:0007669"/>
    <property type="project" value="UniProtKB-KW"/>
</dbReference>
<proteinExistence type="predicted"/>
<dbReference type="PANTHER" id="PTHR23147">
    <property type="entry name" value="SERINE/ARGININE RICH SPLICING FACTOR"/>
    <property type="match status" value="1"/>
</dbReference>
<keyword evidence="1" id="KW-0507">mRNA processing</keyword>
<keyword evidence="7" id="KW-1185">Reference proteome</keyword>
<accession>A0AA35YFU3</accession>
<dbReference type="GO" id="GO:0005681">
    <property type="term" value="C:spliceosomal complex"/>
    <property type="evidence" value="ECO:0007669"/>
    <property type="project" value="UniProtKB-KW"/>
</dbReference>
<keyword evidence="3" id="KW-0508">mRNA splicing</keyword>
<dbReference type="SMART" id="SM00360">
    <property type="entry name" value="RRM"/>
    <property type="match status" value="1"/>
</dbReference>
<dbReference type="InterPro" id="IPR050907">
    <property type="entry name" value="SRSF"/>
</dbReference>
<organism evidence="6 7">
    <name type="scientific">Lactuca saligna</name>
    <name type="common">Willowleaf lettuce</name>
    <dbReference type="NCBI Taxonomy" id="75948"/>
    <lineage>
        <taxon>Eukaryota</taxon>
        <taxon>Viridiplantae</taxon>
        <taxon>Streptophyta</taxon>
        <taxon>Embryophyta</taxon>
        <taxon>Tracheophyta</taxon>
        <taxon>Spermatophyta</taxon>
        <taxon>Magnoliopsida</taxon>
        <taxon>eudicotyledons</taxon>
        <taxon>Gunneridae</taxon>
        <taxon>Pentapetalae</taxon>
        <taxon>asterids</taxon>
        <taxon>campanulids</taxon>
        <taxon>Asterales</taxon>
        <taxon>Asteraceae</taxon>
        <taxon>Cichorioideae</taxon>
        <taxon>Cichorieae</taxon>
        <taxon>Lactucinae</taxon>
        <taxon>Lactuca</taxon>
    </lineage>
</organism>
<evidence type="ECO:0000256" key="4">
    <source>
        <dbReference type="PROSITE-ProRule" id="PRU00176"/>
    </source>
</evidence>
<protein>
    <recommendedName>
        <fullName evidence="5">RRM domain-containing protein</fullName>
    </recommendedName>
</protein>
<keyword evidence="2" id="KW-0747">Spliceosome</keyword>
<evidence type="ECO:0000313" key="7">
    <source>
        <dbReference type="Proteomes" id="UP001177003"/>
    </source>
</evidence>
<dbReference type="InterPro" id="IPR012677">
    <property type="entry name" value="Nucleotide-bd_a/b_plait_sf"/>
</dbReference>
<evidence type="ECO:0000259" key="5">
    <source>
        <dbReference type="PROSITE" id="PS50102"/>
    </source>
</evidence>
<dbReference type="AlphaFoldDB" id="A0AA35YFU3"/>
<feature type="domain" description="RRM" evidence="5">
    <location>
        <begin position="31"/>
        <end position="108"/>
    </location>
</feature>
<name>A0AA35YFU3_LACSI</name>
<dbReference type="Gene3D" id="3.30.70.330">
    <property type="match status" value="1"/>
</dbReference>
<dbReference type="SUPFAM" id="SSF54928">
    <property type="entry name" value="RNA-binding domain, RBD"/>
    <property type="match status" value="1"/>
</dbReference>
<dbReference type="InterPro" id="IPR035979">
    <property type="entry name" value="RBD_domain_sf"/>
</dbReference>
<dbReference type="GO" id="GO:0008380">
    <property type="term" value="P:RNA splicing"/>
    <property type="evidence" value="ECO:0007669"/>
    <property type="project" value="UniProtKB-KW"/>
</dbReference>
<dbReference type="Proteomes" id="UP001177003">
    <property type="component" value="Chromosome 2"/>
</dbReference>
<evidence type="ECO:0000256" key="1">
    <source>
        <dbReference type="ARBA" id="ARBA00022664"/>
    </source>
</evidence>
<sequence length="222" mass="25195">MDGEWTDARRRRWKQLSMGGDRPRWNHSGVTSMFVSNLPPEVNMETLKNVFSKHGEVVDVYMALKKDVNRKTFSFVRFKRVDDEIELERALQGIKIGTRMQDVSIARDNKSFAEVVAGSSKPSGIPTLPPKMKFVPIKLSDASPLCGWVKWLKIGVKFMNDESIDAFLKGWTEWFSRVDSGDIATINADRITWIKVSGLPLELWSEENFMTIAESVGKVIAP</sequence>
<gene>
    <name evidence="6" type="ORF">LSALG_LOCUS13316</name>
</gene>
<evidence type="ECO:0000313" key="6">
    <source>
        <dbReference type="EMBL" id="CAI9273152.1"/>
    </source>
</evidence>
<evidence type="ECO:0000256" key="2">
    <source>
        <dbReference type="ARBA" id="ARBA00022728"/>
    </source>
</evidence>
<dbReference type="InterPro" id="IPR000504">
    <property type="entry name" value="RRM_dom"/>
</dbReference>
<evidence type="ECO:0000256" key="3">
    <source>
        <dbReference type="ARBA" id="ARBA00023187"/>
    </source>
</evidence>
<dbReference type="CDD" id="cd00590">
    <property type="entry name" value="RRM_SF"/>
    <property type="match status" value="1"/>
</dbReference>
<keyword evidence="4" id="KW-0694">RNA-binding</keyword>